<dbReference type="PROSITE" id="PS50109">
    <property type="entry name" value="HIS_KIN"/>
    <property type="match status" value="1"/>
</dbReference>
<gene>
    <name evidence="9" type="ORF">QLS71_007880</name>
</gene>
<feature type="domain" description="PAS" evidence="7">
    <location>
        <begin position="169"/>
        <end position="239"/>
    </location>
</feature>
<dbReference type="Gene3D" id="3.30.565.10">
    <property type="entry name" value="Histidine kinase-like ATPase, C-terminal domain"/>
    <property type="match status" value="1"/>
</dbReference>
<dbReference type="Pfam" id="PF08448">
    <property type="entry name" value="PAS_4"/>
    <property type="match status" value="4"/>
</dbReference>
<dbReference type="Pfam" id="PF13426">
    <property type="entry name" value="PAS_9"/>
    <property type="match status" value="1"/>
</dbReference>
<feature type="domain" description="Histidine kinase" evidence="6">
    <location>
        <begin position="1355"/>
        <end position="1580"/>
    </location>
</feature>
<dbReference type="PANTHER" id="PTHR43304">
    <property type="entry name" value="PHYTOCHROME-LIKE PROTEIN CPH1"/>
    <property type="match status" value="1"/>
</dbReference>
<dbReference type="SMART" id="SM00388">
    <property type="entry name" value="HisKA"/>
    <property type="match status" value="1"/>
</dbReference>
<sequence length="1580" mass="181575">MSIETREHNFFQEGGEMGKLIRAKDWSKTPLGHPDIWPQPLRTMISVMLDNPFGMYIAWGKEYTQIYNDGYRPILGATKHPEALGISSRETFSEIWHIIGSMFDGVMDGIPIGFPDFMLPLNRNGYVENCYFDFAYSPIRLDNGEVGGVLVTVIETTDKKKAIEDLKESEERFRTMAEGTDIFISVGDENSRTTYFNNAWVKLTGRSMEELLKLGWLDLIHPEDREQYVNIYLNAFQKREPFTGEFRILNSEGKYSWLLAQGPPRFRSDGSFAGYISSCVDITDQKTFEIELQENKDQLEFAIDSTELGTWDYNPISNKFSANDRLKEWFGLRNDKEIDLRDALVAIEENDKQRVTNAIQKALEYASGGVYDIEFSILHIVTKQERIVHAKGRVWFNEEKVAYRLNGTLEDITEKTIANKKTKETELHIRTMVSESPIGICVIDATTLISEIVNNSFIEIAGKPREEIIGKFYWDTFAEVRSYYETALSKVIETGNPFYANEEELRLIRHGKEEIIYVTFVYAPLKDEKGKVVKVAVWVLENTLQVEARKKITISENNLRLMILQAPVAISILRGDDYKVEIANKYALELWGRLEEEVMNISIFDSMPELSTQGIKELLDDVAHTGKRFESPELPIQLVRNGILETVYINFSYEALYDAEGKINGIMSIGFDITSQVKARKNVEESEKRYHNLIYSSPSAIGILYGDNLIITIANDPILEIWGKGREIMGKPYFDALPELATQGYKEIFAEVYTTGVPFNAVETPVHIIQEGKETLKYYNFLVYAQKNIEGKVDGVGIIATEVTSQALLNNKIKESEQSIRALVESAPFPIGVFVGEEMRISLANQSIIDAWGKGSDVVGKLYRDILPEFGNQQIFEQIRRVLQTGIPFHAKNQKVDIVKNQKLSTFYYNYSFTPLMDSSGNAYAVMNTAAEVTELHEAKQKVEESEKRFRDSVKQAPLGITIFRGPDYVVEMANENYLLLVDKTEAQFVGKPLFETLPEVKETLVSIIAEIYKTGEAYYGYEFPIKLNRHGKIEDTYFNFVYHPLKENNVISGIMAVATEVTATVKAKHLIEENEEKLNVIIDASELGVWEYDLKTSESVTSNRFLDIFGFPRENHIPHKHLVSRIHPDDLAIRKAAFERSFETGILHYEARLILDDKSLRWIEVKGKVFYDVKKNPDRLIGTIRDISEERNSQQMLIEREQKFRLLANSMPQHIWTSDPEGNLNYFNQSVYDFSGITQEDIDKEGWIQIVHPDDKEENIKQWNESIKTGKDFLIEHRFRKHTGEYRWQLSRAIPQKDNDGVIKMWVGTSTDIQEQKMFTNELEKQVQQRTGELNQKNIDLEKMNKELQSFVYISSHDLQEPLRKIQTFASRILETEYATLSENAKKHFNRMQESANRMQNLIQDLFAYSRTNVEERKFEIVNLSKIVEEIKETLKEELEEKNVTIELINIYDIKIIPFQFKQLMINLVSNSIKFSRIATPLHIKIDCIIAEGSKFDIDKLSAKKKYCHISISDNGIGFEQQYSEKIFDVFQRLHGKEEYTGTGIGLAIVKKIVENHGGIILAKGELNHGATFNIYIPV</sequence>
<evidence type="ECO:0000259" key="7">
    <source>
        <dbReference type="PROSITE" id="PS50112"/>
    </source>
</evidence>
<dbReference type="RefSeq" id="WP_308993678.1">
    <property type="nucleotide sequence ID" value="NZ_CP155618.1"/>
</dbReference>
<dbReference type="EMBL" id="CP155618">
    <property type="protein sequence ID" value="XBL15924.1"/>
    <property type="molecule type" value="Genomic_DNA"/>
</dbReference>
<dbReference type="SUPFAM" id="SSF55874">
    <property type="entry name" value="ATPase domain of HSP90 chaperone/DNA topoisomerase II/histidine kinase"/>
    <property type="match status" value="1"/>
</dbReference>
<dbReference type="InterPro" id="IPR036890">
    <property type="entry name" value="HATPase_C_sf"/>
</dbReference>
<evidence type="ECO:0000313" key="10">
    <source>
        <dbReference type="Proteomes" id="UP001224325"/>
    </source>
</evidence>
<feature type="domain" description="PAS" evidence="7">
    <location>
        <begin position="425"/>
        <end position="471"/>
    </location>
</feature>
<keyword evidence="3" id="KW-0597">Phosphoprotein</keyword>
<dbReference type="Pfam" id="PF00512">
    <property type="entry name" value="HisKA"/>
    <property type="match status" value="1"/>
</dbReference>
<dbReference type="Gene3D" id="1.10.287.130">
    <property type="match status" value="1"/>
</dbReference>
<dbReference type="SUPFAM" id="SSF47384">
    <property type="entry name" value="Homodimeric domain of signal transducing histidine kinase"/>
    <property type="match status" value="1"/>
</dbReference>
<dbReference type="InterPro" id="IPR035965">
    <property type="entry name" value="PAS-like_dom_sf"/>
</dbReference>
<name>A0AAU7EIM4_9FLAO</name>
<dbReference type="CDD" id="cd00130">
    <property type="entry name" value="PAS"/>
    <property type="match status" value="5"/>
</dbReference>
<dbReference type="GO" id="GO:0000155">
    <property type="term" value="F:phosphorelay sensor kinase activity"/>
    <property type="evidence" value="ECO:0007669"/>
    <property type="project" value="InterPro"/>
</dbReference>
<evidence type="ECO:0000256" key="1">
    <source>
        <dbReference type="ARBA" id="ARBA00000085"/>
    </source>
</evidence>
<dbReference type="CDD" id="cd00082">
    <property type="entry name" value="HisKA"/>
    <property type="match status" value="1"/>
</dbReference>
<feature type="domain" description="PAC" evidence="8">
    <location>
        <begin position="630"/>
        <end position="685"/>
    </location>
</feature>
<dbReference type="InterPro" id="IPR013655">
    <property type="entry name" value="PAS_fold_3"/>
</dbReference>
<dbReference type="InterPro" id="IPR005467">
    <property type="entry name" value="His_kinase_dom"/>
</dbReference>
<dbReference type="SMART" id="SM00387">
    <property type="entry name" value="HATPase_c"/>
    <property type="match status" value="1"/>
</dbReference>
<dbReference type="InterPro" id="IPR001610">
    <property type="entry name" value="PAC"/>
</dbReference>
<dbReference type="InterPro" id="IPR003594">
    <property type="entry name" value="HATPase_dom"/>
</dbReference>
<reference evidence="9" key="1">
    <citation type="submission" date="2024-04" db="EMBL/GenBank/DDBJ databases">
        <title>Mariniflexile litorale, isolated from the shallow sediments of the Sea of Japan.</title>
        <authorList>
            <person name="Romanenko L."/>
            <person name="Isaeva M."/>
        </authorList>
    </citation>
    <scope>NUCLEOTIDE SEQUENCE [LARGE SCALE GENOMIC DNA]</scope>
    <source>
        <strain evidence="9">KMM 9835</strain>
    </source>
</reference>
<feature type="domain" description="PAC" evidence="8">
    <location>
        <begin position="1274"/>
        <end position="1326"/>
    </location>
</feature>
<evidence type="ECO:0000259" key="6">
    <source>
        <dbReference type="PROSITE" id="PS50109"/>
    </source>
</evidence>
<dbReference type="InterPro" id="IPR000014">
    <property type="entry name" value="PAS"/>
</dbReference>
<feature type="domain" description="PAC" evidence="8">
    <location>
        <begin position="1148"/>
        <end position="1200"/>
    </location>
</feature>
<dbReference type="SUPFAM" id="SSF55785">
    <property type="entry name" value="PYP-like sensor domain (PAS domain)"/>
    <property type="match status" value="9"/>
</dbReference>
<evidence type="ECO:0000259" key="8">
    <source>
        <dbReference type="PROSITE" id="PS50113"/>
    </source>
</evidence>
<protein>
    <recommendedName>
        <fullName evidence="2">histidine kinase</fullName>
        <ecNumber evidence="2">2.7.13.3</ecNumber>
    </recommendedName>
</protein>
<dbReference type="PROSITE" id="PS50113">
    <property type="entry name" value="PAC"/>
    <property type="match status" value="5"/>
</dbReference>
<keyword evidence="5" id="KW-0418">Kinase</keyword>
<feature type="domain" description="PAC" evidence="8">
    <location>
        <begin position="892"/>
        <end position="945"/>
    </location>
</feature>
<comment type="catalytic activity">
    <reaction evidence="1">
        <text>ATP + protein L-histidine = ADP + protein N-phospho-L-histidine.</text>
        <dbReference type="EC" id="2.7.13.3"/>
    </reaction>
</comment>
<evidence type="ECO:0000313" key="9">
    <source>
        <dbReference type="EMBL" id="XBL15924.1"/>
    </source>
</evidence>
<dbReference type="InterPro" id="IPR036097">
    <property type="entry name" value="HisK_dim/P_sf"/>
</dbReference>
<dbReference type="PANTHER" id="PTHR43304:SF1">
    <property type="entry name" value="PAC DOMAIN-CONTAINING PROTEIN"/>
    <property type="match status" value="1"/>
</dbReference>
<dbReference type="KEGG" id="mlil:QLS71_007880"/>
<evidence type="ECO:0000256" key="3">
    <source>
        <dbReference type="ARBA" id="ARBA00022553"/>
    </source>
</evidence>
<dbReference type="NCBIfam" id="TIGR00229">
    <property type="entry name" value="sensory_box"/>
    <property type="match status" value="4"/>
</dbReference>
<dbReference type="InterPro" id="IPR000700">
    <property type="entry name" value="PAS-assoc_C"/>
</dbReference>
<dbReference type="SMART" id="SM00091">
    <property type="entry name" value="PAS"/>
    <property type="match status" value="9"/>
</dbReference>
<feature type="domain" description="PAS" evidence="7">
    <location>
        <begin position="1075"/>
        <end position="1146"/>
    </location>
</feature>
<dbReference type="InterPro" id="IPR003661">
    <property type="entry name" value="HisK_dim/P_dom"/>
</dbReference>
<feature type="domain" description="PAS" evidence="7">
    <location>
        <begin position="1201"/>
        <end position="1271"/>
    </location>
</feature>
<dbReference type="EC" id="2.7.13.3" evidence="2"/>
<keyword evidence="4" id="KW-0808">Transferase</keyword>
<dbReference type="FunFam" id="3.30.450.20:FF:000099">
    <property type="entry name" value="Sensory box sensor histidine kinase"/>
    <property type="match status" value="1"/>
</dbReference>
<dbReference type="PROSITE" id="PS50112">
    <property type="entry name" value="PAS"/>
    <property type="match status" value="4"/>
</dbReference>
<evidence type="ECO:0000256" key="2">
    <source>
        <dbReference type="ARBA" id="ARBA00012438"/>
    </source>
</evidence>
<dbReference type="Pfam" id="PF08447">
    <property type="entry name" value="PAS_3"/>
    <property type="match status" value="3"/>
</dbReference>
<dbReference type="InterPro" id="IPR013656">
    <property type="entry name" value="PAS_4"/>
</dbReference>
<proteinExistence type="predicted"/>
<accession>A0AAU7EIM4</accession>
<dbReference type="SMART" id="SM00086">
    <property type="entry name" value="PAC"/>
    <property type="match status" value="5"/>
</dbReference>
<evidence type="ECO:0000256" key="4">
    <source>
        <dbReference type="ARBA" id="ARBA00022679"/>
    </source>
</evidence>
<dbReference type="PRINTS" id="PR00344">
    <property type="entry name" value="BCTRLSENSOR"/>
</dbReference>
<dbReference type="Gene3D" id="3.30.450.20">
    <property type="entry name" value="PAS domain"/>
    <property type="match status" value="10"/>
</dbReference>
<keyword evidence="10" id="KW-1185">Reference proteome</keyword>
<evidence type="ECO:0000256" key="5">
    <source>
        <dbReference type="ARBA" id="ARBA00022777"/>
    </source>
</evidence>
<organism evidence="9 10">
    <name type="scientific">Mariniflexile litorale</name>
    <dbReference type="NCBI Taxonomy" id="3045158"/>
    <lineage>
        <taxon>Bacteria</taxon>
        <taxon>Pseudomonadati</taxon>
        <taxon>Bacteroidota</taxon>
        <taxon>Flavobacteriia</taxon>
        <taxon>Flavobacteriales</taxon>
        <taxon>Flavobacteriaceae</taxon>
        <taxon>Mariniflexile</taxon>
    </lineage>
</organism>
<dbReference type="InterPro" id="IPR004358">
    <property type="entry name" value="Sig_transdc_His_kin-like_C"/>
</dbReference>
<dbReference type="Pfam" id="PF02518">
    <property type="entry name" value="HATPase_c"/>
    <property type="match status" value="1"/>
</dbReference>
<dbReference type="Proteomes" id="UP001224325">
    <property type="component" value="Chromosome"/>
</dbReference>
<feature type="domain" description="PAC" evidence="8">
    <location>
        <begin position="242"/>
        <end position="294"/>
    </location>
</feature>
<dbReference type="InterPro" id="IPR052162">
    <property type="entry name" value="Sensor_kinase/Photoreceptor"/>
</dbReference>